<dbReference type="Proteomes" id="UP001224775">
    <property type="component" value="Unassembled WGS sequence"/>
</dbReference>
<reference evidence="8" key="1">
    <citation type="submission" date="2023-06" db="EMBL/GenBank/DDBJ databases">
        <title>Survivors Of The Sea: Transcriptome response of Skeletonema marinoi to long-term dormancy.</title>
        <authorList>
            <person name="Pinder M.I.M."/>
            <person name="Kourtchenko O."/>
            <person name="Robertson E.K."/>
            <person name="Larsson T."/>
            <person name="Maumus F."/>
            <person name="Osuna-Cruz C.M."/>
            <person name="Vancaester E."/>
            <person name="Stenow R."/>
            <person name="Vandepoele K."/>
            <person name="Ploug H."/>
            <person name="Bruchert V."/>
            <person name="Godhe A."/>
            <person name="Topel M."/>
        </authorList>
    </citation>
    <scope>NUCLEOTIDE SEQUENCE</scope>
    <source>
        <strain evidence="8">R05AC</strain>
    </source>
</reference>
<feature type="transmembrane region" description="Helical" evidence="7">
    <location>
        <begin position="461"/>
        <end position="481"/>
    </location>
</feature>
<keyword evidence="4 7" id="KW-0812">Transmembrane</keyword>
<keyword evidence="3" id="KW-1003">Cell membrane</keyword>
<dbReference type="InterPro" id="IPR010290">
    <property type="entry name" value="TM_effector"/>
</dbReference>
<sequence>MVAGAKTPQNNSEDVPLYTQSSSPLHVTYDAINHIYPNGKQSSKANNSVTYWRLLSENSNFRWFLLSYLVTTAGEWLSYVASIATIEQIQSSNGSISRTSISILVIIRLLPSSLFAPIGGTLADSYDRRKIMFMLDGMGALVAWLYVLSYSLESIAALYSATLLQMTVAALYDPCHSAIVPMIVQKEDSLEKVMILVSSAGELMQAVGSSIGGLLIGIVGIQYCFIIDSFSYLASALLIWKISGEYNPVESNEATVAMNEKAESSTEVEESWYSLPNFTEMTKEGISYLVSQSWGAFVLLKFFAALIYGAGDVLNVSFSEQGEGSSKINLGSSSQRLGILFAFVGVGCVLGPIIIEPCTHMDKISSLERACLISYFLMALGCYGLWQFDGFILICIFSAVRSAGSNIVWVYSSLLLQKLSSASMRGRVFGVDYALAMLSESASALLAGVLQDDAGLSAAQVSLIMAIVAVVTLVMWSVYFSREWKAMQTNRSNI</sequence>
<protein>
    <submittedName>
        <fullName evidence="8">MFS transporter</fullName>
    </submittedName>
</protein>
<dbReference type="SUPFAM" id="SSF103473">
    <property type="entry name" value="MFS general substrate transporter"/>
    <property type="match status" value="1"/>
</dbReference>
<evidence type="ECO:0000256" key="7">
    <source>
        <dbReference type="SAM" id="Phobius"/>
    </source>
</evidence>
<dbReference type="EMBL" id="JATAAI010000008">
    <property type="protein sequence ID" value="KAK1743980.1"/>
    <property type="molecule type" value="Genomic_DNA"/>
</dbReference>
<feature type="transmembrane region" description="Helical" evidence="7">
    <location>
        <begin position="337"/>
        <end position="355"/>
    </location>
</feature>
<dbReference type="PANTHER" id="PTHR43266">
    <property type="entry name" value="MACROLIDE-EFFLUX PROTEIN"/>
    <property type="match status" value="1"/>
</dbReference>
<dbReference type="AlphaFoldDB" id="A0AAD8YEH8"/>
<evidence type="ECO:0000256" key="6">
    <source>
        <dbReference type="ARBA" id="ARBA00023136"/>
    </source>
</evidence>
<keyword evidence="2" id="KW-0813">Transport</keyword>
<evidence type="ECO:0000256" key="4">
    <source>
        <dbReference type="ARBA" id="ARBA00022692"/>
    </source>
</evidence>
<keyword evidence="6 7" id="KW-0472">Membrane</keyword>
<evidence type="ECO:0000313" key="8">
    <source>
        <dbReference type="EMBL" id="KAK1743980.1"/>
    </source>
</evidence>
<comment type="subcellular location">
    <subcellularLocation>
        <location evidence="1">Cell membrane</location>
        <topology evidence="1">Multi-pass membrane protein</topology>
    </subcellularLocation>
</comment>
<keyword evidence="5 7" id="KW-1133">Transmembrane helix</keyword>
<name>A0AAD8YEH8_9STRA</name>
<dbReference type="Gene3D" id="1.20.1250.20">
    <property type="entry name" value="MFS general substrate transporter like domains"/>
    <property type="match status" value="1"/>
</dbReference>
<keyword evidence="9" id="KW-1185">Reference proteome</keyword>
<dbReference type="CDD" id="cd06173">
    <property type="entry name" value="MFS_MefA_like"/>
    <property type="match status" value="1"/>
</dbReference>
<gene>
    <name evidence="8" type="ORF">QTG54_005577</name>
</gene>
<feature type="transmembrane region" description="Helical" evidence="7">
    <location>
        <begin position="367"/>
        <end position="386"/>
    </location>
</feature>
<feature type="transmembrane region" description="Helical" evidence="7">
    <location>
        <begin position="220"/>
        <end position="240"/>
    </location>
</feature>
<feature type="transmembrane region" description="Helical" evidence="7">
    <location>
        <begin position="286"/>
        <end position="310"/>
    </location>
</feature>
<evidence type="ECO:0000313" key="9">
    <source>
        <dbReference type="Proteomes" id="UP001224775"/>
    </source>
</evidence>
<feature type="transmembrane region" description="Helical" evidence="7">
    <location>
        <begin position="101"/>
        <end position="119"/>
    </location>
</feature>
<feature type="transmembrane region" description="Helical" evidence="7">
    <location>
        <begin position="63"/>
        <end position="81"/>
    </location>
</feature>
<dbReference type="Pfam" id="PF05977">
    <property type="entry name" value="MFS_3"/>
    <property type="match status" value="1"/>
</dbReference>
<dbReference type="GO" id="GO:0005886">
    <property type="term" value="C:plasma membrane"/>
    <property type="evidence" value="ECO:0007669"/>
    <property type="project" value="UniProtKB-SubCell"/>
</dbReference>
<accession>A0AAD8YEH8</accession>
<organism evidence="8 9">
    <name type="scientific">Skeletonema marinoi</name>
    <dbReference type="NCBI Taxonomy" id="267567"/>
    <lineage>
        <taxon>Eukaryota</taxon>
        <taxon>Sar</taxon>
        <taxon>Stramenopiles</taxon>
        <taxon>Ochrophyta</taxon>
        <taxon>Bacillariophyta</taxon>
        <taxon>Coscinodiscophyceae</taxon>
        <taxon>Thalassiosirophycidae</taxon>
        <taxon>Thalassiosirales</taxon>
        <taxon>Skeletonemataceae</taxon>
        <taxon>Skeletonema</taxon>
        <taxon>Skeletonema marinoi-dohrnii complex</taxon>
    </lineage>
</organism>
<evidence type="ECO:0000256" key="1">
    <source>
        <dbReference type="ARBA" id="ARBA00004651"/>
    </source>
</evidence>
<dbReference type="PANTHER" id="PTHR43266:SF2">
    <property type="entry name" value="MAJOR FACILITATOR SUPERFAMILY (MFS) PROFILE DOMAIN-CONTAINING PROTEIN"/>
    <property type="match status" value="1"/>
</dbReference>
<dbReference type="InterPro" id="IPR036259">
    <property type="entry name" value="MFS_trans_sf"/>
</dbReference>
<evidence type="ECO:0000256" key="3">
    <source>
        <dbReference type="ARBA" id="ARBA00022475"/>
    </source>
</evidence>
<comment type="caution">
    <text evidence="8">The sequence shown here is derived from an EMBL/GenBank/DDBJ whole genome shotgun (WGS) entry which is preliminary data.</text>
</comment>
<evidence type="ECO:0000256" key="2">
    <source>
        <dbReference type="ARBA" id="ARBA00022448"/>
    </source>
</evidence>
<proteinExistence type="predicted"/>
<evidence type="ECO:0000256" key="5">
    <source>
        <dbReference type="ARBA" id="ARBA00022989"/>
    </source>
</evidence>